<gene>
    <name evidence="1" type="ORF">DPMN_132139</name>
</gene>
<accession>A0A9D4JBT4</accession>
<reference evidence="1" key="2">
    <citation type="submission" date="2020-11" db="EMBL/GenBank/DDBJ databases">
        <authorList>
            <person name="McCartney M.A."/>
            <person name="Auch B."/>
            <person name="Kono T."/>
            <person name="Mallez S."/>
            <person name="Becker A."/>
            <person name="Gohl D.M."/>
            <person name="Silverstein K.A.T."/>
            <person name="Koren S."/>
            <person name="Bechman K.B."/>
            <person name="Herman A."/>
            <person name="Abrahante J.E."/>
            <person name="Garbe J."/>
        </authorList>
    </citation>
    <scope>NUCLEOTIDE SEQUENCE</scope>
    <source>
        <strain evidence="1">Duluth1</strain>
        <tissue evidence="1">Whole animal</tissue>
    </source>
</reference>
<comment type="caution">
    <text evidence="1">The sequence shown here is derived from an EMBL/GenBank/DDBJ whole genome shotgun (WGS) entry which is preliminary data.</text>
</comment>
<reference evidence="1" key="1">
    <citation type="journal article" date="2019" name="bioRxiv">
        <title>The Genome of the Zebra Mussel, Dreissena polymorpha: A Resource for Invasive Species Research.</title>
        <authorList>
            <person name="McCartney M.A."/>
            <person name="Auch B."/>
            <person name="Kono T."/>
            <person name="Mallez S."/>
            <person name="Zhang Y."/>
            <person name="Obille A."/>
            <person name="Becker A."/>
            <person name="Abrahante J.E."/>
            <person name="Garbe J."/>
            <person name="Badalamenti J.P."/>
            <person name="Herman A."/>
            <person name="Mangelson H."/>
            <person name="Liachko I."/>
            <person name="Sullivan S."/>
            <person name="Sone E.D."/>
            <person name="Koren S."/>
            <person name="Silverstein K.A.T."/>
            <person name="Beckman K.B."/>
            <person name="Gohl D.M."/>
        </authorList>
    </citation>
    <scope>NUCLEOTIDE SEQUENCE</scope>
    <source>
        <strain evidence="1">Duluth1</strain>
        <tissue evidence="1">Whole animal</tissue>
    </source>
</reference>
<dbReference type="AlphaFoldDB" id="A0A9D4JBT4"/>
<evidence type="ECO:0000313" key="2">
    <source>
        <dbReference type="Proteomes" id="UP000828390"/>
    </source>
</evidence>
<keyword evidence="2" id="KW-1185">Reference proteome</keyword>
<organism evidence="1 2">
    <name type="scientific">Dreissena polymorpha</name>
    <name type="common">Zebra mussel</name>
    <name type="synonym">Mytilus polymorpha</name>
    <dbReference type="NCBI Taxonomy" id="45954"/>
    <lineage>
        <taxon>Eukaryota</taxon>
        <taxon>Metazoa</taxon>
        <taxon>Spiralia</taxon>
        <taxon>Lophotrochozoa</taxon>
        <taxon>Mollusca</taxon>
        <taxon>Bivalvia</taxon>
        <taxon>Autobranchia</taxon>
        <taxon>Heteroconchia</taxon>
        <taxon>Euheterodonta</taxon>
        <taxon>Imparidentia</taxon>
        <taxon>Neoheterodontei</taxon>
        <taxon>Myida</taxon>
        <taxon>Dreissenoidea</taxon>
        <taxon>Dreissenidae</taxon>
        <taxon>Dreissena</taxon>
    </lineage>
</organism>
<name>A0A9D4JBT4_DREPO</name>
<protein>
    <submittedName>
        <fullName evidence="1">Uncharacterized protein</fullName>
    </submittedName>
</protein>
<dbReference type="Proteomes" id="UP000828390">
    <property type="component" value="Unassembled WGS sequence"/>
</dbReference>
<dbReference type="EMBL" id="JAIWYP010000006">
    <property type="protein sequence ID" value="KAH3803869.1"/>
    <property type="molecule type" value="Genomic_DNA"/>
</dbReference>
<evidence type="ECO:0000313" key="1">
    <source>
        <dbReference type="EMBL" id="KAH3803869.1"/>
    </source>
</evidence>
<proteinExistence type="predicted"/>
<sequence>MKDIIQRSKGHPAKRLAHVYDLCKSRKICEGGEEMDTKLEKADDEGGGGDEQKKVSELLLAIVFYLIKKLY</sequence>